<organism evidence="2 3">
    <name type="scientific">Dreissena polymorpha</name>
    <name type="common">Zebra mussel</name>
    <name type="synonym">Mytilus polymorpha</name>
    <dbReference type="NCBI Taxonomy" id="45954"/>
    <lineage>
        <taxon>Eukaryota</taxon>
        <taxon>Metazoa</taxon>
        <taxon>Spiralia</taxon>
        <taxon>Lophotrochozoa</taxon>
        <taxon>Mollusca</taxon>
        <taxon>Bivalvia</taxon>
        <taxon>Autobranchia</taxon>
        <taxon>Heteroconchia</taxon>
        <taxon>Euheterodonta</taxon>
        <taxon>Imparidentia</taxon>
        <taxon>Neoheterodontei</taxon>
        <taxon>Myida</taxon>
        <taxon>Dreissenoidea</taxon>
        <taxon>Dreissenidae</taxon>
        <taxon>Dreissena</taxon>
    </lineage>
</organism>
<evidence type="ECO:0000256" key="1">
    <source>
        <dbReference type="SAM" id="MobiDB-lite"/>
    </source>
</evidence>
<dbReference type="EMBL" id="JAIWYP010000004">
    <property type="protein sequence ID" value="KAH3843823.1"/>
    <property type="molecule type" value="Genomic_DNA"/>
</dbReference>
<feature type="region of interest" description="Disordered" evidence="1">
    <location>
        <begin position="48"/>
        <end position="69"/>
    </location>
</feature>
<dbReference type="Proteomes" id="UP000828390">
    <property type="component" value="Unassembled WGS sequence"/>
</dbReference>
<comment type="caution">
    <text evidence="2">The sequence shown here is derived from an EMBL/GenBank/DDBJ whole genome shotgun (WGS) entry which is preliminary data.</text>
</comment>
<proteinExistence type="predicted"/>
<reference evidence="2" key="1">
    <citation type="journal article" date="2019" name="bioRxiv">
        <title>The Genome of the Zebra Mussel, Dreissena polymorpha: A Resource for Invasive Species Research.</title>
        <authorList>
            <person name="McCartney M.A."/>
            <person name="Auch B."/>
            <person name="Kono T."/>
            <person name="Mallez S."/>
            <person name="Zhang Y."/>
            <person name="Obille A."/>
            <person name="Becker A."/>
            <person name="Abrahante J.E."/>
            <person name="Garbe J."/>
            <person name="Badalamenti J.P."/>
            <person name="Herman A."/>
            <person name="Mangelson H."/>
            <person name="Liachko I."/>
            <person name="Sullivan S."/>
            <person name="Sone E.D."/>
            <person name="Koren S."/>
            <person name="Silverstein K.A.T."/>
            <person name="Beckman K.B."/>
            <person name="Gohl D.M."/>
        </authorList>
    </citation>
    <scope>NUCLEOTIDE SEQUENCE</scope>
    <source>
        <strain evidence="2">Duluth1</strain>
        <tissue evidence="2">Whole animal</tissue>
    </source>
</reference>
<keyword evidence="3" id="KW-1185">Reference proteome</keyword>
<accession>A0A9D4QUT4</accession>
<evidence type="ECO:0000313" key="2">
    <source>
        <dbReference type="EMBL" id="KAH3843823.1"/>
    </source>
</evidence>
<gene>
    <name evidence="2" type="ORF">DPMN_117354</name>
</gene>
<evidence type="ECO:0000313" key="3">
    <source>
        <dbReference type="Proteomes" id="UP000828390"/>
    </source>
</evidence>
<name>A0A9D4QUT4_DREPO</name>
<protein>
    <submittedName>
        <fullName evidence="2">Uncharacterized protein</fullName>
    </submittedName>
</protein>
<reference evidence="2" key="2">
    <citation type="submission" date="2020-11" db="EMBL/GenBank/DDBJ databases">
        <authorList>
            <person name="McCartney M.A."/>
            <person name="Auch B."/>
            <person name="Kono T."/>
            <person name="Mallez S."/>
            <person name="Becker A."/>
            <person name="Gohl D.M."/>
            <person name="Silverstein K.A.T."/>
            <person name="Koren S."/>
            <person name="Bechman K.B."/>
            <person name="Herman A."/>
            <person name="Abrahante J.E."/>
            <person name="Garbe J."/>
        </authorList>
    </citation>
    <scope>NUCLEOTIDE SEQUENCE</scope>
    <source>
        <strain evidence="2">Duluth1</strain>
        <tissue evidence="2">Whole animal</tissue>
    </source>
</reference>
<sequence length="89" mass="10020">MSRECRVSTFERDTGHSRDILSTHDKSVDIRETSANWHMASEITGRIGTKRQKAGTEHQDSNRASGSLAGRRLTVRAARQQDIEIRAAR</sequence>
<dbReference type="AlphaFoldDB" id="A0A9D4QUT4"/>